<reference evidence="5 6" key="1">
    <citation type="submission" date="2023-03" db="EMBL/GenBank/DDBJ databases">
        <title>Roseibium porphyridii sp. nov. and Roseibium rhodosorbium sp. nov. isolated from marine algae, Porphyridium cruentum and Rhodosorus marinus, respectively.</title>
        <authorList>
            <person name="Lee M.W."/>
            <person name="Choi B.J."/>
            <person name="Lee J.K."/>
            <person name="Choi D.G."/>
            <person name="Baek J.H."/>
            <person name="Bayburt H."/>
            <person name="Kim J.M."/>
            <person name="Han D.M."/>
            <person name="Kim K.H."/>
            <person name="Jeon C.O."/>
        </authorList>
    </citation>
    <scope>NUCLEOTIDE SEQUENCE [LARGE SCALE GENOMIC DNA]</scope>
    <source>
        <strain evidence="5 6">KMA01</strain>
    </source>
</reference>
<accession>A0ABY8F1R8</accession>
<organism evidence="5 6">
    <name type="scientific">Roseibium porphyridii</name>
    <dbReference type="NCBI Taxonomy" id="2866279"/>
    <lineage>
        <taxon>Bacteria</taxon>
        <taxon>Pseudomonadati</taxon>
        <taxon>Pseudomonadota</taxon>
        <taxon>Alphaproteobacteria</taxon>
        <taxon>Hyphomicrobiales</taxon>
        <taxon>Stappiaceae</taxon>
        <taxon>Roseibium</taxon>
    </lineage>
</organism>
<keyword evidence="3" id="KW-0804">Transcription</keyword>
<dbReference type="SUPFAM" id="SSF46894">
    <property type="entry name" value="C-terminal effector domain of the bipartite response regulators"/>
    <property type="match status" value="1"/>
</dbReference>
<proteinExistence type="predicted"/>
<dbReference type="Proteomes" id="UP001209803">
    <property type="component" value="Chromosome"/>
</dbReference>
<evidence type="ECO:0000256" key="1">
    <source>
        <dbReference type="ARBA" id="ARBA00023015"/>
    </source>
</evidence>
<dbReference type="Gene3D" id="1.10.10.10">
    <property type="entry name" value="Winged helix-like DNA-binding domain superfamily/Winged helix DNA-binding domain"/>
    <property type="match status" value="1"/>
</dbReference>
<dbReference type="RefSeq" id="WP_152503711.1">
    <property type="nucleotide sequence ID" value="NZ_CP120863.1"/>
</dbReference>
<dbReference type="PANTHER" id="PTHR44688">
    <property type="entry name" value="DNA-BINDING TRANSCRIPTIONAL ACTIVATOR DEVR_DOSR"/>
    <property type="match status" value="1"/>
</dbReference>
<dbReference type="PRINTS" id="PR00038">
    <property type="entry name" value="HTHLUXR"/>
</dbReference>
<dbReference type="PANTHER" id="PTHR44688:SF16">
    <property type="entry name" value="DNA-BINDING TRANSCRIPTIONAL ACTIVATOR DEVR_DOSR"/>
    <property type="match status" value="1"/>
</dbReference>
<dbReference type="InterPro" id="IPR016032">
    <property type="entry name" value="Sig_transdc_resp-reg_C-effctor"/>
</dbReference>
<name>A0ABY8F1R8_9HYPH</name>
<dbReference type="Pfam" id="PF00196">
    <property type="entry name" value="GerE"/>
    <property type="match status" value="1"/>
</dbReference>
<dbReference type="CDD" id="cd06170">
    <property type="entry name" value="LuxR_C_like"/>
    <property type="match status" value="1"/>
</dbReference>
<dbReference type="InterPro" id="IPR000792">
    <property type="entry name" value="Tscrpt_reg_LuxR_C"/>
</dbReference>
<feature type="domain" description="HTH luxR-type" evidence="4">
    <location>
        <begin position="7"/>
        <end position="72"/>
    </location>
</feature>
<dbReference type="PROSITE" id="PS50043">
    <property type="entry name" value="HTH_LUXR_2"/>
    <property type="match status" value="1"/>
</dbReference>
<evidence type="ECO:0000313" key="6">
    <source>
        <dbReference type="Proteomes" id="UP001209803"/>
    </source>
</evidence>
<keyword evidence="2" id="KW-0238">DNA-binding</keyword>
<gene>
    <name evidence="5" type="ORF">K1718_25255</name>
</gene>
<dbReference type="EMBL" id="CP120863">
    <property type="protein sequence ID" value="WFE89423.1"/>
    <property type="molecule type" value="Genomic_DNA"/>
</dbReference>
<keyword evidence="6" id="KW-1185">Reference proteome</keyword>
<evidence type="ECO:0000256" key="3">
    <source>
        <dbReference type="ARBA" id="ARBA00023163"/>
    </source>
</evidence>
<protein>
    <submittedName>
        <fullName evidence="5">LuxR C-terminal-related transcriptional regulator</fullName>
    </submittedName>
</protein>
<dbReference type="SMART" id="SM00421">
    <property type="entry name" value="HTH_LUXR"/>
    <property type="match status" value="1"/>
</dbReference>
<sequence>MGAFARIESAFEPLTQRECECLIELASGERPQRIASTLGIAPITVEFHIRNARRKLGAKTREHAIAIALTNNLLAS</sequence>
<evidence type="ECO:0000259" key="4">
    <source>
        <dbReference type="PROSITE" id="PS50043"/>
    </source>
</evidence>
<evidence type="ECO:0000256" key="2">
    <source>
        <dbReference type="ARBA" id="ARBA00023125"/>
    </source>
</evidence>
<keyword evidence="1" id="KW-0805">Transcription regulation</keyword>
<evidence type="ECO:0000313" key="5">
    <source>
        <dbReference type="EMBL" id="WFE89423.1"/>
    </source>
</evidence>
<dbReference type="InterPro" id="IPR036388">
    <property type="entry name" value="WH-like_DNA-bd_sf"/>
</dbReference>